<feature type="compositionally biased region" description="Low complexity" evidence="1">
    <location>
        <begin position="184"/>
        <end position="217"/>
    </location>
</feature>
<dbReference type="OrthoDB" id="2802795at2759"/>
<feature type="compositionally biased region" description="Acidic residues" evidence="1">
    <location>
        <begin position="364"/>
        <end position="384"/>
    </location>
</feature>
<feature type="compositionally biased region" description="Basic and acidic residues" evidence="1">
    <location>
        <begin position="32"/>
        <end position="48"/>
    </location>
</feature>
<organism evidence="2 3">
    <name type="scientific">Mycena chlorophos</name>
    <name type="common">Agaric fungus</name>
    <name type="synonym">Agaricus chlorophos</name>
    <dbReference type="NCBI Taxonomy" id="658473"/>
    <lineage>
        <taxon>Eukaryota</taxon>
        <taxon>Fungi</taxon>
        <taxon>Dikarya</taxon>
        <taxon>Basidiomycota</taxon>
        <taxon>Agaricomycotina</taxon>
        <taxon>Agaricomycetes</taxon>
        <taxon>Agaricomycetidae</taxon>
        <taxon>Agaricales</taxon>
        <taxon>Marasmiineae</taxon>
        <taxon>Mycenaceae</taxon>
        <taxon>Mycena</taxon>
    </lineage>
</organism>
<feature type="compositionally biased region" description="Polar residues" evidence="1">
    <location>
        <begin position="49"/>
        <end position="61"/>
    </location>
</feature>
<dbReference type="EMBL" id="JACAZE010000005">
    <property type="protein sequence ID" value="KAF7316766.1"/>
    <property type="molecule type" value="Genomic_DNA"/>
</dbReference>
<evidence type="ECO:0000313" key="2">
    <source>
        <dbReference type="EMBL" id="KAF7316766.1"/>
    </source>
</evidence>
<gene>
    <name evidence="2" type="ORF">HMN09_00409700</name>
</gene>
<sequence length="476" mass="51200">MRTSEMKSLGPGANSKMPAARQSRGRRGKERRVRDGTSRVDQKPRNETGKYSTLLSPNPNLFSDRHHQLPTRLLVPVPAMKSCLKSPSIPGSPMPGACYKHVAWGADGSDEVHWADEWDRTPSVPSQKLSYQELLELEEITSSLPSANQPFDLRPPKQALSRVPINLLPLGSADAPKSPPPTSPSSSQQSPQSPGSTFVMPPGRSRPAPAPRMASPSLTHLRPLAQPAQRPKPTFAFVPLLATPSPTPAPETASSFPPYTPERAAADGEPDRVILPRSKAVPIPSSHSAHAHVFGGYGYEAQYRAAEAAAYSPPFGSSAYDYKRDKHGMLADDKQQPVASGSKNPKPVQKRRKKKTSIIVINDMEIEVEEEGSETDSAADSEADELAKNVSDVVLQEDCVSPLEKLPPPIVAGSPTTTESMLSPRLATRPQSPRSPASMTNKALVAAAPNTPRPQSPTAGRLSPVQARASSRLLRT</sequence>
<feature type="region of interest" description="Disordered" evidence="1">
    <location>
        <begin position="169"/>
        <end position="270"/>
    </location>
</feature>
<feature type="region of interest" description="Disordered" evidence="1">
    <location>
        <begin position="1"/>
        <end position="61"/>
    </location>
</feature>
<protein>
    <submittedName>
        <fullName evidence="2">Uncharacterized protein</fullName>
    </submittedName>
</protein>
<dbReference type="Proteomes" id="UP000613580">
    <property type="component" value="Unassembled WGS sequence"/>
</dbReference>
<comment type="caution">
    <text evidence="2">The sequence shown here is derived from an EMBL/GenBank/DDBJ whole genome shotgun (WGS) entry which is preliminary data.</text>
</comment>
<proteinExistence type="predicted"/>
<feature type="region of interest" description="Disordered" evidence="1">
    <location>
        <begin position="327"/>
        <end position="476"/>
    </location>
</feature>
<reference evidence="2" key="1">
    <citation type="submission" date="2020-05" db="EMBL/GenBank/DDBJ databases">
        <title>Mycena genomes resolve the evolution of fungal bioluminescence.</title>
        <authorList>
            <person name="Tsai I.J."/>
        </authorList>
    </citation>
    <scope>NUCLEOTIDE SEQUENCE</scope>
    <source>
        <strain evidence="2">110903Hualien_Pintung</strain>
    </source>
</reference>
<feature type="compositionally biased region" description="Polar residues" evidence="1">
    <location>
        <begin position="429"/>
        <end position="441"/>
    </location>
</feature>
<dbReference type="AlphaFoldDB" id="A0A8H6THF7"/>
<feature type="compositionally biased region" description="Low complexity" evidence="1">
    <location>
        <begin position="239"/>
        <end position="257"/>
    </location>
</feature>
<name>A0A8H6THF7_MYCCL</name>
<evidence type="ECO:0000313" key="3">
    <source>
        <dbReference type="Proteomes" id="UP000613580"/>
    </source>
</evidence>
<evidence type="ECO:0000256" key="1">
    <source>
        <dbReference type="SAM" id="MobiDB-lite"/>
    </source>
</evidence>
<accession>A0A8H6THF7</accession>
<keyword evidence="3" id="KW-1185">Reference proteome</keyword>